<feature type="transmembrane region" description="Helical" evidence="1">
    <location>
        <begin position="59"/>
        <end position="81"/>
    </location>
</feature>
<dbReference type="InterPro" id="IPR029062">
    <property type="entry name" value="Class_I_gatase-like"/>
</dbReference>
<proteinExistence type="predicted"/>
<dbReference type="EMBL" id="JACHEH010000003">
    <property type="protein sequence ID" value="MBB6167987.1"/>
    <property type="molecule type" value="Genomic_DNA"/>
</dbReference>
<dbReference type="InterPro" id="IPR025297">
    <property type="entry name" value="DUF4159"/>
</dbReference>
<organism evidence="4 5">
    <name type="scientific">Chelatococcus composti</name>
    <dbReference type="NCBI Taxonomy" id="1743235"/>
    <lineage>
        <taxon>Bacteria</taxon>
        <taxon>Pseudomonadati</taxon>
        <taxon>Pseudomonadota</taxon>
        <taxon>Alphaproteobacteria</taxon>
        <taxon>Hyphomicrobiales</taxon>
        <taxon>Chelatococcaceae</taxon>
        <taxon>Chelatococcus</taxon>
    </lineage>
</organism>
<evidence type="ECO:0000259" key="3">
    <source>
        <dbReference type="Pfam" id="PF13709"/>
    </source>
</evidence>
<dbReference type="InterPro" id="IPR024163">
    <property type="entry name" value="Aerotolerance_reg_N"/>
</dbReference>
<sequence length="952" mass="100631">MLAGLGFGAPLVLIALAALPAIWLILRITPPQPRRIPFPPLRVVADLMPRRETPARTPWWLLALRLALAAALILAVAGPVWNPATSGLPASGPLVLVVDNGFAAAHDWDERMALAEERIRSAERQRRPVAVVGLADRPDTVEALAPGAAMERLRALAPQPHVPDRASHLPTLRAFLSDAADAEIVWISDGIAVGTDTFAAGLGEALAGRAEAITVYRNPVAEPLMIAGAHNGPGGIEVRLVRAEPNGRDTGMLRALDGKGLLLAETPFGFPDGATETKANFNLPVELNNAAARLEIAGETSAGAVALIDESGKRRRVGLVSGGTVDTAQPLLSPSYYVSRALAPYAELREARRGIPDPIGDLVDQGVNVLVLADVGSLDSETEARLARFVEEGGLLIRFAGTRLAAGNDDLVPVRLRRGGRSLGGSLSWDAPKTFAPFPETSPFAGLPVPEEITVSRQILAEPDGELSRRTWAVLADGTPVVTAAERGEGLIVLFHVTADPSWSSLPLSGVFVEMMRRTIALAGRSVAAGGSEGSNGTEMVAPQRTLDGFGVWRSPPATAKPIPRNHAGRATLDHPPGFYGPSEASIALNALLPDDRPAVLDYGPLVGSLVPIERAATVDLRPPLLLLAAALLIVDTVASLLLGGHLGRLGGLYRRVPLRARGATAPVLALAALALAAMPAGGARAQGAATEAPQETARPLPPVTPEDVERAAVTRLAYVITGNADVDSTSRAGLEGLTRALIMRTALEPGEPVGVDIERDELAFYPLLYWPVVAGAPLPSPAALRRLDAYMKGGGTVIFDTRDAMALRFEGAVTPEGQQLRRMLATLDIPELEPVPRDHVLSRAFYILDYFPGRYATGETWVEALPPEDEASRRPARAGDGVSPLIITSNDLAAAWAVGSRGEPLFPVIGPDPRQREMAYRVGINIAMYALTGNYKADQVHVPALLERLGQ</sequence>
<dbReference type="Pfam" id="PF13709">
    <property type="entry name" value="DUF4159"/>
    <property type="match status" value="1"/>
</dbReference>
<evidence type="ECO:0008006" key="6">
    <source>
        <dbReference type="Google" id="ProtNLM"/>
    </source>
</evidence>
<evidence type="ECO:0000259" key="2">
    <source>
        <dbReference type="Pfam" id="PF07584"/>
    </source>
</evidence>
<evidence type="ECO:0000256" key="1">
    <source>
        <dbReference type="SAM" id="Phobius"/>
    </source>
</evidence>
<accession>A0A841K651</accession>
<dbReference type="Pfam" id="PF07584">
    <property type="entry name" value="BatA"/>
    <property type="match status" value="1"/>
</dbReference>
<evidence type="ECO:0000313" key="4">
    <source>
        <dbReference type="EMBL" id="MBB6167987.1"/>
    </source>
</evidence>
<dbReference type="Gene3D" id="3.40.50.880">
    <property type="match status" value="1"/>
</dbReference>
<feature type="domain" description="Aerotolerance regulator N-terminal" evidence="2">
    <location>
        <begin position="5"/>
        <end position="79"/>
    </location>
</feature>
<name>A0A841K651_9HYPH</name>
<keyword evidence="1" id="KW-0472">Membrane</keyword>
<gene>
    <name evidence="4" type="ORF">HNQ73_001610</name>
</gene>
<feature type="domain" description="DUF4159" evidence="3">
    <location>
        <begin position="716"/>
        <end position="932"/>
    </location>
</feature>
<protein>
    <recommendedName>
        <fullName evidence="6">LytTR family transcriptional regulator</fullName>
    </recommendedName>
</protein>
<dbReference type="PANTHER" id="PTHR37464">
    <property type="entry name" value="BLL2463 PROTEIN"/>
    <property type="match status" value="1"/>
</dbReference>
<dbReference type="AlphaFoldDB" id="A0A841K651"/>
<dbReference type="NCBIfam" id="TIGR02226">
    <property type="entry name" value="two_anch"/>
    <property type="match status" value="1"/>
</dbReference>
<dbReference type="Gene3D" id="3.40.50.12140">
    <property type="entry name" value="Domain of unknown function DUF4159"/>
    <property type="match status" value="1"/>
</dbReference>
<comment type="caution">
    <text evidence="4">The sequence shown here is derived from an EMBL/GenBank/DDBJ whole genome shotgun (WGS) entry which is preliminary data.</text>
</comment>
<evidence type="ECO:0000313" key="5">
    <source>
        <dbReference type="Proteomes" id="UP000588017"/>
    </source>
</evidence>
<dbReference type="PANTHER" id="PTHR37464:SF1">
    <property type="entry name" value="BLL2463 PROTEIN"/>
    <property type="match status" value="1"/>
</dbReference>
<reference evidence="4 5" key="1">
    <citation type="submission" date="2020-08" db="EMBL/GenBank/DDBJ databases">
        <title>Genomic Encyclopedia of Type Strains, Phase IV (KMG-IV): sequencing the most valuable type-strain genomes for metagenomic binning, comparative biology and taxonomic classification.</title>
        <authorList>
            <person name="Goeker M."/>
        </authorList>
    </citation>
    <scope>NUCLEOTIDE SEQUENCE [LARGE SCALE GENOMIC DNA]</scope>
    <source>
        <strain evidence="4 5">DSM 101465</strain>
    </source>
</reference>
<dbReference type="Proteomes" id="UP000588017">
    <property type="component" value="Unassembled WGS sequence"/>
</dbReference>
<keyword evidence="1" id="KW-0812">Transmembrane</keyword>
<keyword evidence="1" id="KW-1133">Transmembrane helix</keyword>
<dbReference type="RefSeq" id="WP_183333997.1">
    <property type="nucleotide sequence ID" value="NZ_BMHX01000003.1"/>
</dbReference>
<dbReference type="InterPro" id="IPR011933">
    <property type="entry name" value="Double_TM_dom"/>
</dbReference>
<keyword evidence="5" id="KW-1185">Reference proteome</keyword>
<dbReference type="CDD" id="cd03143">
    <property type="entry name" value="A4_beta-galactosidase_middle_domain"/>
    <property type="match status" value="2"/>
</dbReference>
<feature type="transmembrane region" description="Helical" evidence="1">
    <location>
        <begin position="6"/>
        <end position="26"/>
    </location>
</feature>
<dbReference type="SUPFAM" id="SSF52317">
    <property type="entry name" value="Class I glutamine amidotransferase-like"/>
    <property type="match status" value="1"/>
</dbReference>